<dbReference type="Pfam" id="PF02195">
    <property type="entry name" value="ParB_N"/>
    <property type="match status" value="1"/>
</dbReference>
<dbReference type="SUPFAM" id="SSF110849">
    <property type="entry name" value="ParB/Sulfiredoxin"/>
    <property type="match status" value="1"/>
</dbReference>
<keyword evidence="3" id="KW-1185">Reference proteome</keyword>
<dbReference type="PANTHER" id="PTHR33375:SF1">
    <property type="entry name" value="CHROMOSOME-PARTITIONING PROTEIN PARB-RELATED"/>
    <property type="match status" value="1"/>
</dbReference>
<comment type="caution">
    <text evidence="2">The sequence shown here is derived from an EMBL/GenBank/DDBJ whole genome shotgun (WGS) entry which is preliminary data.</text>
</comment>
<organism evidence="2 3">
    <name type="scientific">Hamadaea flava</name>
    <dbReference type="NCBI Taxonomy" id="1742688"/>
    <lineage>
        <taxon>Bacteria</taxon>
        <taxon>Bacillati</taxon>
        <taxon>Actinomycetota</taxon>
        <taxon>Actinomycetes</taxon>
        <taxon>Micromonosporales</taxon>
        <taxon>Micromonosporaceae</taxon>
        <taxon>Hamadaea</taxon>
    </lineage>
</organism>
<evidence type="ECO:0000313" key="2">
    <source>
        <dbReference type="EMBL" id="MFC4131808.1"/>
    </source>
</evidence>
<dbReference type="Proteomes" id="UP001595816">
    <property type="component" value="Unassembled WGS sequence"/>
</dbReference>
<accession>A0ABV8LNC5</accession>
<reference evidence="3" key="1">
    <citation type="journal article" date="2019" name="Int. J. Syst. Evol. Microbiol.">
        <title>The Global Catalogue of Microorganisms (GCM) 10K type strain sequencing project: providing services to taxonomists for standard genome sequencing and annotation.</title>
        <authorList>
            <consortium name="The Broad Institute Genomics Platform"/>
            <consortium name="The Broad Institute Genome Sequencing Center for Infectious Disease"/>
            <person name="Wu L."/>
            <person name="Ma J."/>
        </authorList>
    </citation>
    <scope>NUCLEOTIDE SEQUENCE [LARGE SCALE GENOMIC DNA]</scope>
    <source>
        <strain evidence="3">CGMCC 4.7289</strain>
    </source>
</reference>
<dbReference type="PANTHER" id="PTHR33375">
    <property type="entry name" value="CHROMOSOME-PARTITIONING PROTEIN PARB-RELATED"/>
    <property type="match status" value="1"/>
</dbReference>
<dbReference type="InterPro" id="IPR050336">
    <property type="entry name" value="Chromosome_partition/occlusion"/>
</dbReference>
<sequence>MGLDPEPAAATRPTGAAIPRPVVYLPLDALAGPVCPRFGGVDESHARLLAESIDALPPIVVQARTYRIIDGMHRLRAVVLAGQFEIAAVLSDEDDDQAYLSAVAANISHGLPLSLADRRAAAARVVARYPEWSDRRVAKAVGLSGKTVGALRRTAAGTEAAVRIGSDGRVRPIDSARGREVARELLSRRPEASLREVASAAGISPATVRDVRDRMNRGDLADDVRPVPDNVRAIKPRTPDEVDCGRLLRNLSHDPSLRYTEVGRTLLRRLLNQPATVTVVEELPPHCLPIVARLTREYASRWADFAEQAERRARVEAA</sequence>
<dbReference type="RefSeq" id="WP_253763363.1">
    <property type="nucleotide sequence ID" value="NZ_JAMZDZ010000001.1"/>
</dbReference>
<protein>
    <submittedName>
        <fullName evidence="2">ParB/RepB/Spo0J family partition protein</fullName>
    </submittedName>
</protein>
<dbReference type="InterPro" id="IPR036086">
    <property type="entry name" value="ParB/Sulfiredoxin_sf"/>
</dbReference>
<feature type="domain" description="ParB-like N-terminal" evidence="1">
    <location>
        <begin position="23"/>
        <end position="107"/>
    </location>
</feature>
<evidence type="ECO:0000313" key="3">
    <source>
        <dbReference type="Proteomes" id="UP001595816"/>
    </source>
</evidence>
<name>A0ABV8LNC5_9ACTN</name>
<dbReference type="SMART" id="SM00470">
    <property type="entry name" value="ParB"/>
    <property type="match status" value="1"/>
</dbReference>
<proteinExistence type="predicted"/>
<dbReference type="EMBL" id="JBHSAY010000008">
    <property type="protein sequence ID" value="MFC4131808.1"/>
    <property type="molecule type" value="Genomic_DNA"/>
</dbReference>
<gene>
    <name evidence="2" type="ORF">ACFOZ4_14460</name>
</gene>
<evidence type="ECO:0000259" key="1">
    <source>
        <dbReference type="SMART" id="SM00470"/>
    </source>
</evidence>
<dbReference type="Gene3D" id="3.90.1530.10">
    <property type="entry name" value="Conserved hypothetical protein from pyrococcus furiosus pfu- 392566-001, ParB domain"/>
    <property type="match status" value="1"/>
</dbReference>
<dbReference type="InterPro" id="IPR003115">
    <property type="entry name" value="ParB_N"/>
</dbReference>